<proteinExistence type="predicted"/>
<evidence type="ECO:0000313" key="1">
    <source>
        <dbReference type="EMBL" id="KAF7813541.1"/>
    </source>
</evidence>
<evidence type="ECO:0000313" key="2">
    <source>
        <dbReference type="Proteomes" id="UP000634136"/>
    </source>
</evidence>
<comment type="caution">
    <text evidence="1">The sequence shown here is derived from an EMBL/GenBank/DDBJ whole genome shotgun (WGS) entry which is preliminary data.</text>
</comment>
<organism evidence="1 2">
    <name type="scientific">Senna tora</name>
    <dbReference type="NCBI Taxonomy" id="362788"/>
    <lineage>
        <taxon>Eukaryota</taxon>
        <taxon>Viridiplantae</taxon>
        <taxon>Streptophyta</taxon>
        <taxon>Embryophyta</taxon>
        <taxon>Tracheophyta</taxon>
        <taxon>Spermatophyta</taxon>
        <taxon>Magnoliopsida</taxon>
        <taxon>eudicotyledons</taxon>
        <taxon>Gunneridae</taxon>
        <taxon>Pentapetalae</taxon>
        <taxon>rosids</taxon>
        <taxon>fabids</taxon>
        <taxon>Fabales</taxon>
        <taxon>Fabaceae</taxon>
        <taxon>Caesalpinioideae</taxon>
        <taxon>Cassia clade</taxon>
        <taxon>Senna</taxon>
    </lineage>
</organism>
<gene>
    <name evidence="1" type="ORF">G2W53_034517</name>
</gene>
<protein>
    <submittedName>
        <fullName evidence="1">Uncharacterized protein</fullName>
    </submittedName>
</protein>
<dbReference type="EMBL" id="JAAIUW010000010">
    <property type="protein sequence ID" value="KAF7813541.1"/>
    <property type="molecule type" value="Genomic_DNA"/>
</dbReference>
<dbReference type="AlphaFoldDB" id="A0A834T3H0"/>
<sequence length="30" mass="3452">MADLGFNEYSRRPFTAFTLEVNVVLMEIGM</sequence>
<reference evidence="1" key="1">
    <citation type="submission" date="2020-09" db="EMBL/GenBank/DDBJ databases">
        <title>Genome-Enabled Discovery of Anthraquinone Biosynthesis in Senna tora.</title>
        <authorList>
            <person name="Kang S.-H."/>
            <person name="Pandey R.P."/>
            <person name="Lee C.-M."/>
            <person name="Sim J.-S."/>
            <person name="Jeong J.-T."/>
            <person name="Choi B.-S."/>
            <person name="Jung M."/>
            <person name="Ginzburg D."/>
            <person name="Zhao K."/>
            <person name="Won S.Y."/>
            <person name="Oh T.-J."/>
            <person name="Yu Y."/>
            <person name="Kim N.-H."/>
            <person name="Lee O.R."/>
            <person name="Lee T.-H."/>
            <person name="Bashyal P."/>
            <person name="Kim T.-S."/>
            <person name="Lee W.-H."/>
            <person name="Kawkins C."/>
            <person name="Kim C.-K."/>
            <person name="Kim J.S."/>
            <person name="Ahn B.O."/>
            <person name="Rhee S.Y."/>
            <person name="Sohng J.K."/>
        </authorList>
    </citation>
    <scope>NUCLEOTIDE SEQUENCE</scope>
    <source>
        <tissue evidence="1">Leaf</tissue>
    </source>
</reference>
<accession>A0A834T3H0</accession>
<dbReference type="Proteomes" id="UP000634136">
    <property type="component" value="Unassembled WGS sequence"/>
</dbReference>
<name>A0A834T3H0_9FABA</name>
<keyword evidence="2" id="KW-1185">Reference proteome</keyword>